<name>A0AAV7TAK8_PLEWA</name>
<evidence type="ECO:0000313" key="2">
    <source>
        <dbReference type="Proteomes" id="UP001066276"/>
    </source>
</evidence>
<reference evidence="1" key="1">
    <citation type="journal article" date="2022" name="bioRxiv">
        <title>Sequencing and chromosome-scale assembly of the giantPleurodeles waltlgenome.</title>
        <authorList>
            <person name="Brown T."/>
            <person name="Elewa A."/>
            <person name="Iarovenko S."/>
            <person name="Subramanian E."/>
            <person name="Araus A.J."/>
            <person name="Petzold A."/>
            <person name="Susuki M."/>
            <person name="Suzuki K.-i.T."/>
            <person name="Hayashi T."/>
            <person name="Toyoda A."/>
            <person name="Oliveira C."/>
            <person name="Osipova E."/>
            <person name="Leigh N.D."/>
            <person name="Simon A."/>
            <person name="Yun M.H."/>
        </authorList>
    </citation>
    <scope>NUCLEOTIDE SEQUENCE</scope>
    <source>
        <strain evidence="1">20211129_DDA</strain>
        <tissue evidence="1">Liver</tissue>
    </source>
</reference>
<gene>
    <name evidence="1" type="ORF">NDU88_005364</name>
</gene>
<dbReference type="Proteomes" id="UP001066276">
    <property type="component" value="Chromosome 4_1"/>
</dbReference>
<sequence>MPHGAVPHIAPQPWPDRRCHLMPTPRHCLHRELWATNSLSPCSHRSLGISDATNPHLYHGLWTLLTMYTKLRPVPHRIPSPQTPVPLTPASSTDTPVYATTCGHLTEPAPCRTANLGLLTTALQQQQHRCLYHGLETLHAALPHFTPQPWSHRHRRMPSQSRCLHYDLWAPHVVVLFRFALQANTINASAPDFVISLEFNLQCV</sequence>
<accession>A0AAV7TAK8</accession>
<evidence type="ECO:0000313" key="1">
    <source>
        <dbReference type="EMBL" id="KAJ1173532.1"/>
    </source>
</evidence>
<keyword evidence="2" id="KW-1185">Reference proteome</keyword>
<proteinExistence type="predicted"/>
<dbReference type="AlphaFoldDB" id="A0AAV7TAK8"/>
<dbReference type="EMBL" id="JANPWB010000007">
    <property type="protein sequence ID" value="KAJ1173532.1"/>
    <property type="molecule type" value="Genomic_DNA"/>
</dbReference>
<comment type="caution">
    <text evidence="1">The sequence shown here is derived from an EMBL/GenBank/DDBJ whole genome shotgun (WGS) entry which is preliminary data.</text>
</comment>
<organism evidence="1 2">
    <name type="scientific">Pleurodeles waltl</name>
    <name type="common">Iberian ribbed newt</name>
    <dbReference type="NCBI Taxonomy" id="8319"/>
    <lineage>
        <taxon>Eukaryota</taxon>
        <taxon>Metazoa</taxon>
        <taxon>Chordata</taxon>
        <taxon>Craniata</taxon>
        <taxon>Vertebrata</taxon>
        <taxon>Euteleostomi</taxon>
        <taxon>Amphibia</taxon>
        <taxon>Batrachia</taxon>
        <taxon>Caudata</taxon>
        <taxon>Salamandroidea</taxon>
        <taxon>Salamandridae</taxon>
        <taxon>Pleurodelinae</taxon>
        <taxon>Pleurodeles</taxon>
    </lineage>
</organism>
<protein>
    <submittedName>
        <fullName evidence="1">Uncharacterized protein</fullName>
    </submittedName>
</protein>